<protein>
    <submittedName>
        <fullName evidence="8">MFS transporter</fullName>
    </submittedName>
</protein>
<evidence type="ECO:0000256" key="3">
    <source>
        <dbReference type="ARBA" id="ARBA00022692"/>
    </source>
</evidence>
<dbReference type="GO" id="GO:0022857">
    <property type="term" value="F:transmembrane transporter activity"/>
    <property type="evidence" value="ECO:0007669"/>
    <property type="project" value="InterPro"/>
</dbReference>
<sequence length="398" mass="42197">MSASTSQKSLPWANLLALSMAAFITILTEALPAALLPQMAQDLGVSQAWIGQTVTTYAFGSLVAAIPLVTMTRSMRRRPLLMAAVLGFALANSVTALSDSFTLIMTARIVAGMAAGMLWTLLAGYATRLVAPQFRGRAIAVAMAGTPLALSLGVPAGGWLGLAWGWRWCFGLASTLALLLWLWMWLRLPDFPGQDRNQRKPIAAVMRTPGVLAVLMVVLFYVLAHNILYTYIAPFLAASGVHVRIDLALLVFGIAALPGIWLTGLFVDRHLHRLSMASILLFCGAVLMLGLSWGGSSLALAALAVWGFAFGGSATLFQTSLAQVAGEQVDLAQSLFVTTWNSAIAGGGLAGGLLVVAWGAQVFQPVLLLLLGFAVVCQRLLSGSSIKHLKVMQADYES</sequence>
<feature type="domain" description="Major facilitator superfamily (MFS) profile" evidence="7">
    <location>
        <begin position="14"/>
        <end position="390"/>
    </location>
</feature>
<keyword evidence="5 6" id="KW-0472">Membrane</keyword>
<evidence type="ECO:0000256" key="1">
    <source>
        <dbReference type="ARBA" id="ARBA00004651"/>
    </source>
</evidence>
<proteinExistence type="predicted"/>
<evidence type="ECO:0000313" key="8">
    <source>
        <dbReference type="EMBL" id="AIJ47272.1"/>
    </source>
</evidence>
<feature type="transmembrane region" description="Helical" evidence="6">
    <location>
        <begin position="80"/>
        <end position="97"/>
    </location>
</feature>
<keyword evidence="3 6" id="KW-0812">Transmembrane</keyword>
<dbReference type="PANTHER" id="PTHR43124:SF3">
    <property type="entry name" value="CHLORAMPHENICOL EFFLUX PUMP RV0191"/>
    <property type="match status" value="1"/>
</dbReference>
<dbReference type="GO" id="GO:0005886">
    <property type="term" value="C:plasma membrane"/>
    <property type="evidence" value="ECO:0007669"/>
    <property type="project" value="UniProtKB-SubCell"/>
</dbReference>
<feature type="transmembrane region" description="Helical" evidence="6">
    <location>
        <begin position="48"/>
        <end position="68"/>
    </location>
</feature>
<keyword evidence="4 6" id="KW-1133">Transmembrane helix</keyword>
<name>A0A076PVA2_COMTE</name>
<evidence type="ECO:0000256" key="5">
    <source>
        <dbReference type="ARBA" id="ARBA00023136"/>
    </source>
</evidence>
<evidence type="ECO:0000256" key="4">
    <source>
        <dbReference type="ARBA" id="ARBA00022989"/>
    </source>
</evidence>
<dbReference type="Gene3D" id="1.20.1250.20">
    <property type="entry name" value="MFS general substrate transporter like domains"/>
    <property type="match status" value="1"/>
</dbReference>
<feature type="transmembrane region" description="Helical" evidence="6">
    <location>
        <begin position="334"/>
        <end position="356"/>
    </location>
</feature>
<dbReference type="KEGG" id="ctes:O987_15775"/>
<dbReference type="Pfam" id="PF07690">
    <property type="entry name" value="MFS_1"/>
    <property type="match status" value="1"/>
</dbReference>
<dbReference type="HOGENOM" id="CLU_001265_61_1_4"/>
<dbReference type="RefSeq" id="WP_043373248.1">
    <property type="nucleotide sequence ID" value="NZ_CP006704.1"/>
</dbReference>
<feature type="transmembrane region" description="Helical" evidence="6">
    <location>
        <begin position="138"/>
        <end position="159"/>
    </location>
</feature>
<feature type="transmembrane region" description="Helical" evidence="6">
    <location>
        <begin position="274"/>
        <end position="293"/>
    </location>
</feature>
<dbReference type="PANTHER" id="PTHR43124">
    <property type="entry name" value="PURINE EFFLUX PUMP PBUE"/>
    <property type="match status" value="1"/>
</dbReference>
<dbReference type="InterPro" id="IPR020846">
    <property type="entry name" value="MFS_dom"/>
</dbReference>
<dbReference type="AlphaFoldDB" id="A0A076PVA2"/>
<gene>
    <name evidence="8" type="ORF">O987_15775</name>
</gene>
<keyword evidence="2" id="KW-1003">Cell membrane</keyword>
<dbReference type="EMBL" id="CP006704">
    <property type="protein sequence ID" value="AIJ47272.1"/>
    <property type="molecule type" value="Genomic_DNA"/>
</dbReference>
<feature type="transmembrane region" description="Helical" evidence="6">
    <location>
        <begin position="362"/>
        <end position="381"/>
    </location>
</feature>
<feature type="transmembrane region" description="Helical" evidence="6">
    <location>
        <begin position="247"/>
        <end position="267"/>
    </location>
</feature>
<comment type="subcellular location">
    <subcellularLocation>
        <location evidence="1">Cell membrane</location>
        <topology evidence="1">Multi-pass membrane protein</topology>
    </subcellularLocation>
</comment>
<feature type="transmembrane region" description="Helical" evidence="6">
    <location>
        <begin position="12"/>
        <end position="36"/>
    </location>
</feature>
<dbReference type="Proteomes" id="UP000028782">
    <property type="component" value="Chromosome"/>
</dbReference>
<feature type="transmembrane region" description="Helical" evidence="6">
    <location>
        <begin position="209"/>
        <end position="232"/>
    </location>
</feature>
<dbReference type="InterPro" id="IPR011701">
    <property type="entry name" value="MFS"/>
</dbReference>
<dbReference type="SUPFAM" id="SSF103473">
    <property type="entry name" value="MFS general substrate transporter"/>
    <property type="match status" value="1"/>
</dbReference>
<feature type="transmembrane region" description="Helical" evidence="6">
    <location>
        <begin position="299"/>
        <end position="322"/>
    </location>
</feature>
<dbReference type="InterPro" id="IPR050189">
    <property type="entry name" value="MFS_Efflux_Transporters"/>
</dbReference>
<feature type="transmembrane region" description="Helical" evidence="6">
    <location>
        <begin position="165"/>
        <end position="188"/>
    </location>
</feature>
<evidence type="ECO:0000256" key="6">
    <source>
        <dbReference type="SAM" id="Phobius"/>
    </source>
</evidence>
<accession>A0A076PVA2</accession>
<organism evidence="8 9">
    <name type="scientific">Comamonas testosteroni TK102</name>
    <dbReference type="NCBI Taxonomy" id="1392005"/>
    <lineage>
        <taxon>Bacteria</taxon>
        <taxon>Pseudomonadati</taxon>
        <taxon>Pseudomonadota</taxon>
        <taxon>Betaproteobacteria</taxon>
        <taxon>Burkholderiales</taxon>
        <taxon>Comamonadaceae</taxon>
        <taxon>Comamonas</taxon>
    </lineage>
</organism>
<evidence type="ECO:0000259" key="7">
    <source>
        <dbReference type="PROSITE" id="PS50850"/>
    </source>
</evidence>
<dbReference type="PROSITE" id="PS50850">
    <property type="entry name" value="MFS"/>
    <property type="match status" value="1"/>
</dbReference>
<dbReference type="InterPro" id="IPR036259">
    <property type="entry name" value="MFS_trans_sf"/>
</dbReference>
<evidence type="ECO:0000256" key="2">
    <source>
        <dbReference type="ARBA" id="ARBA00022475"/>
    </source>
</evidence>
<dbReference type="CDD" id="cd17324">
    <property type="entry name" value="MFS_NepI_like"/>
    <property type="match status" value="1"/>
</dbReference>
<reference evidence="8 9" key="1">
    <citation type="journal article" date="2014" name="Genome Announc.">
        <title>Complete Genome Sequence of Polychlorinated Biphenyl Degrader Comamonas testosteroni TK102 (NBRC 109938).</title>
        <authorList>
            <person name="Fukuda K."/>
            <person name="Hosoyama A."/>
            <person name="Tsuchikane K."/>
            <person name="Ohji S."/>
            <person name="Yamazoe A."/>
            <person name="Fujita N."/>
            <person name="Shintani M."/>
            <person name="Kimbara K."/>
        </authorList>
    </citation>
    <scope>NUCLEOTIDE SEQUENCE [LARGE SCALE GENOMIC DNA]</scope>
    <source>
        <strain evidence="8">TK102</strain>
    </source>
</reference>
<feature type="transmembrane region" description="Helical" evidence="6">
    <location>
        <begin position="103"/>
        <end position="126"/>
    </location>
</feature>
<evidence type="ECO:0000313" key="9">
    <source>
        <dbReference type="Proteomes" id="UP000028782"/>
    </source>
</evidence>